<dbReference type="Proteomes" id="UP001595909">
    <property type="component" value="Unassembled WGS sequence"/>
</dbReference>
<accession>A0ABV9RVX3</accession>
<protein>
    <submittedName>
        <fullName evidence="3">Uncharacterized protein</fullName>
    </submittedName>
</protein>
<feature type="non-terminal residue" evidence="3">
    <location>
        <position position="103"/>
    </location>
</feature>
<organism evidence="3 4">
    <name type="scientific">Actinomycetospora chibensis</name>
    <dbReference type="NCBI Taxonomy" id="663606"/>
    <lineage>
        <taxon>Bacteria</taxon>
        <taxon>Bacillati</taxon>
        <taxon>Actinomycetota</taxon>
        <taxon>Actinomycetes</taxon>
        <taxon>Pseudonocardiales</taxon>
        <taxon>Pseudonocardiaceae</taxon>
        <taxon>Actinomycetospora</taxon>
    </lineage>
</organism>
<keyword evidence="4" id="KW-1185">Reference proteome</keyword>
<feature type="region of interest" description="Disordered" evidence="1">
    <location>
        <begin position="1"/>
        <end position="47"/>
    </location>
</feature>
<feature type="compositionally biased region" description="Gly residues" evidence="1">
    <location>
        <begin position="93"/>
        <end position="103"/>
    </location>
</feature>
<keyword evidence="2" id="KW-0812">Transmembrane</keyword>
<dbReference type="EMBL" id="JBHSIM010000060">
    <property type="protein sequence ID" value="MFC4836375.1"/>
    <property type="molecule type" value="Genomic_DNA"/>
</dbReference>
<comment type="caution">
    <text evidence="3">The sequence shown here is derived from an EMBL/GenBank/DDBJ whole genome shotgun (WGS) entry which is preliminary data.</text>
</comment>
<proteinExistence type="predicted"/>
<evidence type="ECO:0000256" key="2">
    <source>
        <dbReference type="SAM" id="Phobius"/>
    </source>
</evidence>
<reference evidence="4" key="1">
    <citation type="journal article" date="2019" name="Int. J. Syst. Evol. Microbiol.">
        <title>The Global Catalogue of Microorganisms (GCM) 10K type strain sequencing project: providing services to taxonomists for standard genome sequencing and annotation.</title>
        <authorList>
            <consortium name="The Broad Institute Genomics Platform"/>
            <consortium name="The Broad Institute Genome Sequencing Center for Infectious Disease"/>
            <person name="Wu L."/>
            <person name="Ma J."/>
        </authorList>
    </citation>
    <scope>NUCLEOTIDE SEQUENCE [LARGE SCALE GENOMIC DNA]</scope>
    <source>
        <strain evidence="4">CCUG 50347</strain>
    </source>
</reference>
<keyword evidence="2" id="KW-0472">Membrane</keyword>
<feature type="compositionally biased region" description="Basic and acidic residues" evidence="1">
    <location>
        <begin position="77"/>
        <end position="86"/>
    </location>
</feature>
<evidence type="ECO:0000313" key="3">
    <source>
        <dbReference type="EMBL" id="MFC4836375.1"/>
    </source>
</evidence>
<name>A0ABV9RVX3_9PSEU</name>
<keyword evidence="2" id="KW-1133">Transmembrane helix</keyword>
<evidence type="ECO:0000313" key="4">
    <source>
        <dbReference type="Proteomes" id="UP001595909"/>
    </source>
</evidence>
<sequence length="103" mass="10076">MSETPQSGTPDGDPPTRPTDRSPGTTATPSGPPTRWQRTTRPSGWTRRTAIVVAGVAGLLLGVLLAGGVLAATLGGEHGDGPRDRGPGTSAEGRGGPGGPGGG</sequence>
<gene>
    <name evidence="3" type="ORF">ACFPEL_28480</name>
</gene>
<feature type="transmembrane region" description="Helical" evidence="2">
    <location>
        <begin position="50"/>
        <end position="74"/>
    </location>
</feature>
<evidence type="ECO:0000256" key="1">
    <source>
        <dbReference type="SAM" id="MobiDB-lite"/>
    </source>
</evidence>
<feature type="region of interest" description="Disordered" evidence="1">
    <location>
        <begin position="73"/>
        <end position="103"/>
    </location>
</feature>